<dbReference type="AlphaFoldDB" id="A0A314ZIZ6"/>
<gene>
    <name evidence="2" type="ORF">Pyn_07081</name>
</gene>
<protein>
    <submittedName>
        <fullName evidence="2">Uncharacterized protein</fullName>
    </submittedName>
</protein>
<feature type="region of interest" description="Disordered" evidence="1">
    <location>
        <begin position="60"/>
        <end position="81"/>
    </location>
</feature>
<sequence length="81" mass="9166">MSSRSDMSYSQETPSSWSAFRDDKDEENVVDQMYEAANQMGEDMPIGLGGTFEYRGVEKRVRGREEMEGADQSGRGDEWGD</sequence>
<keyword evidence="3" id="KW-1185">Reference proteome</keyword>
<dbReference type="Proteomes" id="UP000250321">
    <property type="component" value="Unassembled WGS sequence"/>
</dbReference>
<evidence type="ECO:0000313" key="2">
    <source>
        <dbReference type="EMBL" id="PQQ19309.1"/>
    </source>
</evidence>
<accession>A0A314ZIZ6</accession>
<name>A0A314ZIZ6_PRUYE</name>
<organism evidence="2 3">
    <name type="scientific">Prunus yedoensis var. nudiflora</name>
    <dbReference type="NCBI Taxonomy" id="2094558"/>
    <lineage>
        <taxon>Eukaryota</taxon>
        <taxon>Viridiplantae</taxon>
        <taxon>Streptophyta</taxon>
        <taxon>Embryophyta</taxon>
        <taxon>Tracheophyta</taxon>
        <taxon>Spermatophyta</taxon>
        <taxon>Magnoliopsida</taxon>
        <taxon>eudicotyledons</taxon>
        <taxon>Gunneridae</taxon>
        <taxon>Pentapetalae</taxon>
        <taxon>rosids</taxon>
        <taxon>fabids</taxon>
        <taxon>Rosales</taxon>
        <taxon>Rosaceae</taxon>
        <taxon>Amygdaloideae</taxon>
        <taxon>Amygdaleae</taxon>
        <taxon>Prunus</taxon>
    </lineage>
</organism>
<feature type="region of interest" description="Disordered" evidence="1">
    <location>
        <begin position="1"/>
        <end position="26"/>
    </location>
</feature>
<dbReference type="EMBL" id="PJQY01000072">
    <property type="protein sequence ID" value="PQQ19309.1"/>
    <property type="molecule type" value="Genomic_DNA"/>
</dbReference>
<evidence type="ECO:0000256" key="1">
    <source>
        <dbReference type="SAM" id="MobiDB-lite"/>
    </source>
</evidence>
<reference evidence="2 3" key="1">
    <citation type="submission" date="2018-02" db="EMBL/GenBank/DDBJ databases">
        <title>Draft genome of wild Prunus yedoensis var. nudiflora.</title>
        <authorList>
            <person name="Baek S."/>
            <person name="Kim J.-H."/>
            <person name="Choi K."/>
            <person name="Kim G.-B."/>
            <person name="Cho A."/>
            <person name="Jang H."/>
            <person name="Shin C.-H."/>
            <person name="Yu H.-J."/>
            <person name="Mun J.-H."/>
        </authorList>
    </citation>
    <scope>NUCLEOTIDE SEQUENCE [LARGE SCALE GENOMIC DNA]</scope>
    <source>
        <strain evidence="3">cv. Jeju island</strain>
        <tissue evidence="2">Leaf</tissue>
    </source>
</reference>
<feature type="compositionally biased region" description="Polar residues" evidence="1">
    <location>
        <begin position="1"/>
        <end position="18"/>
    </location>
</feature>
<proteinExistence type="predicted"/>
<comment type="caution">
    <text evidence="2">The sequence shown here is derived from an EMBL/GenBank/DDBJ whole genome shotgun (WGS) entry which is preliminary data.</text>
</comment>
<evidence type="ECO:0000313" key="3">
    <source>
        <dbReference type="Proteomes" id="UP000250321"/>
    </source>
</evidence>